<evidence type="ECO:0000256" key="9">
    <source>
        <dbReference type="ARBA" id="ARBA00022837"/>
    </source>
</evidence>
<comment type="function">
    <text evidence="1">Component of the type II secretion system inner membrane complex required for the energy-dependent secretion of extracellular factors such as proteases and toxins from the periplasm.</text>
</comment>
<comment type="subcellular location">
    <subcellularLocation>
        <location evidence="2 14">Cell inner membrane</location>
        <topology evidence="2 14">Multi-pass membrane protein</topology>
    </subcellularLocation>
</comment>
<comment type="caution">
    <text evidence="17">The sequence shown here is derived from an EMBL/GenBank/DDBJ whole genome shotgun (WGS) entry which is preliminary data.</text>
</comment>
<evidence type="ECO:0000256" key="7">
    <source>
        <dbReference type="ARBA" id="ARBA00022692"/>
    </source>
</evidence>
<organism evidence="17 18">
    <name type="scientific">Dickeya chrysanthemi</name>
    <name type="common">Pectobacterium chrysanthemi</name>
    <name type="synonym">Erwinia chrysanthemi</name>
    <dbReference type="NCBI Taxonomy" id="556"/>
    <lineage>
        <taxon>Bacteria</taxon>
        <taxon>Pseudomonadati</taxon>
        <taxon>Pseudomonadota</taxon>
        <taxon>Gammaproteobacteria</taxon>
        <taxon>Enterobacterales</taxon>
        <taxon>Pectobacteriaceae</taxon>
        <taxon>Dickeya</taxon>
    </lineage>
</organism>
<evidence type="ECO:0000313" key="18">
    <source>
        <dbReference type="Proteomes" id="UP001359469"/>
    </source>
</evidence>
<sequence length="408" mass="44775">MALFQYQALNAQGKKSQGMQEADSARHARQLLREKGLVPVKIEEQRGEAAPRSGFSLSFGRSHRISASDLALLTRQLATLVAAALPLEEALDAVAKQSEKPKLSALMAAVRAKVVEGHSLAEAMGNFPGSFERLYCAMVAAGEASGHLDAVLNRLADYTEQRQQMRSRIQQAMIYPCVLTLVAISVVSILLSAVVPKVVEQFIHMKQALPLSTRLLMSASDAVRTYGPWVVLLLVLAIMGFRVLLRQEKHRLVFHRRLLFLPVIGRVARGLNTARYARTLSILNSSAVPLLQAMRISGDVLTNDYARFRLGQATDAVREGVSLHKALEQTALFPPMMRHMIASGERSGELDGMLTRAADNQDREFSAQMTLALGLFEPLLVVSMAGIVLFIVLAILQPILQLNTLMSM</sequence>
<evidence type="ECO:0000313" key="17">
    <source>
        <dbReference type="EMBL" id="MEI7063161.1"/>
    </source>
</evidence>
<keyword evidence="6" id="KW-0997">Cell inner membrane</keyword>
<feature type="domain" description="Type II secretion system protein GspF" evidence="16">
    <location>
        <begin position="277"/>
        <end position="398"/>
    </location>
</feature>
<keyword evidence="9" id="KW-0106">Calcium</keyword>
<protein>
    <recommendedName>
        <fullName evidence="13">General secretion pathway protein F</fullName>
    </recommendedName>
</protein>
<evidence type="ECO:0000259" key="16">
    <source>
        <dbReference type="Pfam" id="PF00482"/>
    </source>
</evidence>
<comment type="similarity">
    <text evidence="3 14">Belongs to the GSP F family.</text>
</comment>
<keyword evidence="10" id="KW-0653">Protein transport</keyword>
<keyword evidence="5" id="KW-1003">Cell membrane</keyword>
<proteinExistence type="inferred from homology"/>
<name>A0ABU8JI75_DICCH</name>
<dbReference type="InterPro" id="IPR042094">
    <property type="entry name" value="T2SS_GspF_sf"/>
</dbReference>
<reference evidence="17 18" key="1">
    <citation type="submission" date="2024-03" db="EMBL/GenBank/DDBJ databases">
        <title>Analysis of soft rot Pectobacteriaceae population diversity in US potato growing regions between 2016 and 2022.</title>
        <authorList>
            <person name="Ma X."/>
            <person name="Zhang X."/>
            <person name="Stodghill P."/>
            <person name="Rioux R."/>
            <person name="Babler B."/>
            <person name="Shrestha S."/>
            <person name="Babler B."/>
            <person name="Rivedal H."/>
            <person name="Frost K."/>
            <person name="Hao J."/>
            <person name="Secor G."/>
            <person name="Swingle B."/>
        </authorList>
    </citation>
    <scope>NUCLEOTIDE SEQUENCE [LARGE SCALE GENOMIC DNA]</scope>
    <source>
        <strain evidence="17 18">SR64</strain>
    </source>
</reference>
<evidence type="ECO:0000256" key="6">
    <source>
        <dbReference type="ARBA" id="ARBA00022519"/>
    </source>
</evidence>
<dbReference type="PANTHER" id="PTHR30012">
    <property type="entry name" value="GENERAL SECRETION PATHWAY PROTEIN"/>
    <property type="match status" value="1"/>
</dbReference>
<keyword evidence="18" id="KW-1185">Reference proteome</keyword>
<dbReference type="PRINTS" id="PR00812">
    <property type="entry name" value="BCTERIALGSPF"/>
</dbReference>
<evidence type="ECO:0000256" key="15">
    <source>
        <dbReference type="SAM" id="Phobius"/>
    </source>
</evidence>
<gene>
    <name evidence="17" type="primary">gspF</name>
    <name evidence="17" type="ORF">WCU84_05725</name>
</gene>
<dbReference type="PANTHER" id="PTHR30012:SF0">
    <property type="entry name" value="TYPE II SECRETION SYSTEM PROTEIN F-RELATED"/>
    <property type="match status" value="1"/>
</dbReference>
<evidence type="ECO:0000256" key="12">
    <source>
        <dbReference type="ARBA" id="ARBA00023136"/>
    </source>
</evidence>
<feature type="domain" description="Type II secretion system protein GspF" evidence="16">
    <location>
        <begin position="74"/>
        <end position="196"/>
    </location>
</feature>
<evidence type="ECO:0000256" key="3">
    <source>
        <dbReference type="ARBA" id="ARBA00005745"/>
    </source>
</evidence>
<dbReference type="Gene3D" id="1.20.81.30">
    <property type="entry name" value="Type II secretion system (T2SS), domain F"/>
    <property type="match status" value="2"/>
</dbReference>
<dbReference type="InterPro" id="IPR001992">
    <property type="entry name" value="T2SS_GspF/T4SS_PilC_CS"/>
</dbReference>
<evidence type="ECO:0000256" key="14">
    <source>
        <dbReference type="RuleBase" id="RU003923"/>
    </source>
</evidence>
<evidence type="ECO:0000256" key="11">
    <source>
        <dbReference type="ARBA" id="ARBA00022989"/>
    </source>
</evidence>
<dbReference type="Pfam" id="PF00482">
    <property type="entry name" value="T2SSF"/>
    <property type="match status" value="2"/>
</dbReference>
<dbReference type="RefSeq" id="WP_226052783.1">
    <property type="nucleotide sequence ID" value="NZ_CP161827.1"/>
</dbReference>
<feature type="transmembrane region" description="Helical" evidence="15">
    <location>
        <begin position="172"/>
        <end position="195"/>
    </location>
</feature>
<evidence type="ECO:0000256" key="5">
    <source>
        <dbReference type="ARBA" id="ARBA00022475"/>
    </source>
</evidence>
<evidence type="ECO:0000256" key="13">
    <source>
        <dbReference type="ARBA" id="ARBA00030750"/>
    </source>
</evidence>
<evidence type="ECO:0000256" key="10">
    <source>
        <dbReference type="ARBA" id="ARBA00022927"/>
    </source>
</evidence>
<evidence type="ECO:0000256" key="2">
    <source>
        <dbReference type="ARBA" id="ARBA00004429"/>
    </source>
</evidence>
<dbReference type="NCBIfam" id="TIGR02120">
    <property type="entry name" value="GspF"/>
    <property type="match status" value="1"/>
</dbReference>
<dbReference type="Proteomes" id="UP001359469">
    <property type="component" value="Unassembled WGS sequence"/>
</dbReference>
<dbReference type="InterPro" id="IPR018076">
    <property type="entry name" value="T2SS_GspF_dom"/>
</dbReference>
<evidence type="ECO:0000256" key="4">
    <source>
        <dbReference type="ARBA" id="ARBA00022448"/>
    </source>
</evidence>
<evidence type="ECO:0000256" key="1">
    <source>
        <dbReference type="ARBA" id="ARBA00002684"/>
    </source>
</evidence>
<keyword evidence="7 14" id="KW-0812">Transmembrane</keyword>
<feature type="transmembrane region" description="Helical" evidence="15">
    <location>
        <begin position="226"/>
        <end position="245"/>
    </location>
</feature>
<dbReference type="InterPro" id="IPR003004">
    <property type="entry name" value="GspF/PilC"/>
</dbReference>
<keyword evidence="12 15" id="KW-0472">Membrane</keyword>
<accession>A0ABU8JI75</accession>
<dbReference type="EMBL" id="JBBBOO010000003">
    <property type="protein sequence ID" value="MEI7063161.1"/>
    <property type="molecule type" value="Genomic_DNA"/>
</dbReference>
<feature type="transmembrane region" description="Helical" evidence="15">
    <location>
        <begin position="379"/>
        <end position="400"/>
    </location>
</feature>
<evidence type="ECO:0000256" key="8">
    <source>
        <dbReference type="ARBA" id="ARBA00022723"/>
    </source>
</evidence>
<dbReference type="PROSITE" id="PS00874">
    <property type="entry name" value="T2SP_F"/>
    <property type="match status" value="1"/>
</dbReference>
<keyword evidence="11 15" id="KW-1133">Transmembrane helix</keyword>
<keyword evidence="8" id="KW-0479">Metal-binding</keyword>
<dbReference type="InterPro" id="IPR011850">
    <property type="entry name" value="T2SS_GspF"/>
</dbReference>
<keyword evidence="4 14" id="KW-0813">Transport</keyword>